<reference evidence="2 3" key="1">
    <citation type="submission" date="2024-04" db="EMBL/GenBank/DDBJ databases">
        <title>Tritrichomonas musculus Genome.</title>
        <authorList>
            <person name="Alves-Ferreira E."/>
            <person name="Grigg M."/>
            <person name="Lorenzi H."/>
            <person name="Galac M."/>
        </authorList>
    </citation>
    <scope>NUCLEOTIDE SEQUENCE [LARGE SCALE GENOMIC DNA]</scope>
    <source>
        <strain evidence="2 3">EAF2021</strain>
    </source>
</reference>
<proteinExistence type="predicted"/>
<feature type="region of interest" description="Disordered" evidence="1">
    <location>
        <begin position="118"/>
        <end position="150"/>
    </location>
</feature>
<comment type="caution">
    <text evidence="2">The sequence shown here is derived from an EMBL/GenBank/DDBJ whole genome shotgun (WGS) entry which is preliminary data.</text>
</comment>
<feature type="compositionally biased region" description="Low complexity" evidence="1">
    <location>
        <begin position="121"/>
        <end position="132"/>
    </location>
</feature>
<organism evidence="2 3">
    <name type="scientific">Tritrichomonas musculus</name>
    <dbReference type="NCBI Taxonomy" id="1915356"/>
    <lineage>
        <taxon>Eukaryota</taxon>
        <taxon>Metamonada</taxon>
        <taxon>Parabasalia</taxon>
        <taxon>Tritrichomonadida</taxon>
        <taxon>Tritrichomonadidae</taxon>
        <taxon>Tritrichomonas</taxon>
    </lineage>
</organism>
<dbReference type="Proteomes" id="UP001470230">
    <property type="component" value="Unassembled WGS sequence"/>
</dbReference>
<dbReference type="EMBL" id="JAPFFF010000072">
    <property type="protein sequence ID" value="KAK8835952.1"/>
    <property type="molecule type" value="Genomic_DNA"/>
</dbReference>
<evidence type="ECO:0000313" key="3">
    <source>
        <dbReference type="Proteomes" id="UP001470230"/>
    </source>
</evidence>
<evidence type="ECO:0000313" key="2">
    <source>
        <dbReference type="EMBL" id="KAK8835952.1"/>
    </source>
</evidence>
<sequence>MFSTSSRRYTISRDVDDREEDKFVFESFARYNPHAKAPELSPSNPTFPKYSRALPTRFKLPRINSFNINTKCRRGKSKFKRDKKSKKDKFTASKAQYWKSDENFDSSDSLDEDYQTYPIKSSSSHRSSSVPSNDNPKYSTTDNHENNQKNSNKYYKTLFIKDIITQDIKSDVKKEIKKIKSKNQEGTIIFTLKGTDKKPILDIIKDEIEQVCNHNGYSIKAMNSGTIIECQKKSHDDQFDSSSNVHQTTLLVPCSTEENSLAAIKKRILSLYNGIVTFKPIRKRYNTTLPMEFLNKIVELCKENGYFAKITDIQNQIVECDMRTRIQNNKSALSASSTSTTNQISSLSQSTKLKEIDNESANKGYIKVDVPWNSPSKAESVIRSYLSDSSFKGKIRFAPSVGLYSVINMGNFPDRIVDICLNDFHFQAVKFSNQVVECNKSIKNYNANSNSPTKSGLSTSMSVSNLSTISGTSNASSTLNYSSKGLSTSSSFGNLSTIAANRNSSATTKTIQLPINDKKLCEQTVRIYLESGRPGNVDFGCGNIRESSDICSAIGDICKEYNFRFKVIKGQAENQTFSVLNNQFIVECNVIPRNCNQLYIKLSSDNTAMKAKIQRYFESGFIGKIDFSPILSNHATFLFFAQTVSSMSNSYGFTSQIIESQETVRCILSPQYFDLSNYLDDSQIEQAVKNVLTSGIKDSYIVFSVKRKTIPENQRCAEKIVKYCKMLGFQAKLSDFYYQRICVNYMGTRNKPKQSPNTYSSSSISTSSSITSMNKLNAISSNVFVSSSHHVNSNSNSDVLKVRLPSFDPKSAEIMIRKQLSSTFIGVVQFSPKGTLFSSSIMPDYPQRIIDICTEYGFKATVINPRLQIVECRMKQFKYL</sequence>
<gene>
    <name evidence="2" type="ORF">M9Y10_040335</name>
</gene>
<protein>
    <submittedName>
        <fullName evidence="2">Uncharacterized protein</fullName>
    </submittedName>
</protein>
<keyword evidence="3" id="KW-1185">Reference proteome</keyword>
<name>A0ABR2GRF2_9EUKA</name>
<evidence type="ECO:0000256" key="1">
    <source>
        <dbReference type="SAM" id="MobiDB-lite"/>
    </source>
</evidence>
<accession>A0ABR2GRF2</accession>